<evidence type="ECO:0000256" key="2">
    <source>
        <dbReference type="SAM" id="SignalP"/>
    </source>
</evidence>
<feature type="compositionally biased region" description="Low complexity" evidence="1">
    <location>
        <begin position="102"/>
        <end position="112"/>
    </location>
</feature>
<feature type="chain" id="PRO_5013008182" evidence="2">
    <location>
        <begin position="20"/>
        <end position="175"/>
    </location>
</feature>
<dbReference type="EMBL" id="LFMY01000016">
    <property type="protein sequence ID" value="OKL56018.1"/>
    <property type="molecule type" value="Genomic_DNA"/>
</dbReference>
<accession>A0A225AG94</accession>
<dbReference type="Proteomes" id="UP000214365">
    <property type="component" value="Unassembled WGS sequence"/>
</dbReference>
<protein>
    <submittedName>
        <fullName evidence="3">Uncharacterized protein</fullName>
    </submittedName>
</protein>
<dbReference type="AlphaFoldDB" id="A0A225AG94"/>
<keyword evidence="4" id="KW-1185">Reference proteome</keyword>
<keyword evidence="2" id="KW-0732">Signal</keyword>
<dbReference type="RefSeq" id="XP_020116139.1">
    <property type="nucleotide sequence ID" value="XM_020263588.1"/>
</dbReference>
<feature type="signal peptide" evidence="2">
    <location>
        <begin position="1"/>
        <end position="19"/>
    </location>
</feature>
<name>A0A225AG94_TALAT</name>
<proteinExistence type="predicted"/>
<feature type="region of interest" description="Disordered" evidence="1">
    <location>
        <begin position="55"/>
        <end position="175"/>
    </location>
</feature>
<sequence length="175" mass="20022">MGLIRTALVVGALSNNTGAGPNYDGRYTPYDRYNRYGRFDRFDRLGYGYIPPRYQQYYQQPPQGPVEYGPPPSQYYRDGPSPPQEYGPGHSNSARQVPLPPQQQQQKQKQPQWDQNYGYNPNYSSEYQSPPPQRQSPYPASGGPNSWPREAPREPSSEGQRADAPPPYFSRDEKK</sequence>
<feature type="compositionally biased region" description="Pro residues" evidence="1">
    <location>
        <begin position="62"/>
        <end position="73"/>
    </location>
</feature>
<evidence type="ECO:0000313" key="3">
    <source>
        <dbReference type="EMBL" id="OKL56018.1"/>
    </source>
</evidence>
<organism evidence="3 4">
    <name type="scientific">Talaromyces atroroseus</name>
    <dbReference type="NCBI Taxonomy" id="1441469"/>
    <lineage>
        <taxon>Eukaryota</taxon>
        <taxon>Fungi</taxon>
        <taxon>Dikarya</taxon>
        <taxon>Ascomycota</taxon>
        <taxon>Pezizomycotina</taxon>
        <taxon>Eurotiomycetes</taxon>
        <taxon>Eurotiomycetidae</taxon>
        <taxon>Eurotiales</taxon>
        <taxon>Trichocomaceae</taxon>
        <taxon>Talaromyces</taxon>
        <taxon>Talaromyces sect. Trachyspermi</taxon>
    </lineage>
</organism>
<evidence type="ECO:0000256" key="1">
    <source>
        <dbReference type="SAM" id="MobiDB-lite"/>
    </source>
</evidence>
<gene>
    <name evidence="3" type="ORF">UA08_08695</name>
</gene>
<evidence type="ECO:0000313" key="4">
    <source>
        <dbReference type="Proteomes" id="UP000214365"/>
    </source>
</evidence>
<feature type="compositionally biased region" description="Low complexity" evidence="1">
    <location>
        <begin position="119"/>
        <end position="128"/>
    </location>
</feature>
<dbReference type="GeneID" id="31008451"/>
<reference evidence="3 4" key="1">
    <citation type="submission" date="2015-06" db="EMBL/GenBank/DDBJ databases">
        <title>Talaromyces atroroseus IBT 11181 draft genome.</title>
        <authorList>
            <person name="Rasmussen K.B."/>
            <person name="Rasmussen S."/>
            <person name="Petersen B."/>
            <person name="Sicheritz-Ponten T."/>
            <person name="Mortensen U.H."/>
            <person name="Thrane U."/>
        </authorList>
    </citation>
    <scope>NUCLEOTIDE SEQUENCE [LARGE SCALE GENOMIC DNA]</scope>
    <source>
        <strain evidence="3 4">IBT 11181</strain>
    </source>
</reference>
<comment type="caution">
    <text evidence="3">The sequence shown here is derived from an EMBL/GenBank/DDBJ whole genome shotgun (WGS) entry which is preliminary data.</text>
</comment>